<dbReference type="AlphaFoldDB" id="A0A8T2HEL1"/>
<comment type="caution">
    <text evidence="1">The sequence shown here is derived from an EMBL/GenBank/DDBJ whole genome shotgun (WGS) entry which is preliminary data.</text>
</comment>
<name>A0A8T2HEL1_ARASU</name>
<dbReference type="EMBL" id="JAEFBJ010000001">
    <property type="protein sequence ID" value="KAG7657863.1"/>
    <property type="molecule type" value="Genomic_DNA"/>
</dbReference>
<accession>A0A8T2HEL1</accession>
<dbReference type="Proteomes" id="UP000694251">
    <property type="component" value="Chromosome 1"/>
</dbReference>
<sequence>MCSTHAGIYDDDSRHGTTIDMTPLGKYNFFTQTQCEQCI</sequence>
<evidence type="ECO:0000313" key="1">
    <source>
        <dbReference type="EMBL" id="KAG7657863.1"/>
    </source>
</evidence>
<proteinExistence type="predicted"/>
<protein>
    <submittedName>
        <fullName evidence="1">Uncharacterized protein</fullName>
    </submittedName>
</protein>
<keyword evidence="2" id="KW-1185">Reference proteome</keyword>
<evidence type="ECO:0000313" key="2">
    <source>
        <dbReference type="Proteomes" id="UP000694251"/>
    </source>
</evidence>
<gene>
    <name evidence="1" type="ORF">ISN44_As01g048870</name>
</gene>
<organism evidence="1 2">
    <name type="scientific">Arabidopsis suecica</name>
    <name type="common">Swedish thale-cress</name>
    <name type="synonym">Cardaminopsis suecica</name>
    <dbReference type="NCBI Taxonomy" id="45249"/>
    <lineage>
        <taxon>Eukaryota</taxon>
        <taxon>Viridiplantae</taxon>
        <taxon>Streptophyta</taxon>
        <taxon>Embryophyta</taxon>
        <taxon>Tracheophyta</taxon>
        <taxon>Spermatophyta</taxon>
        <taxon>Magnoliopsida</taxon>
        <taxon>eudicotyledons</taxon>
        <taxon>Gunneridae</taxon>
        <taxon>Pentapetalae</taxon>
        <taxon>rosids</taxon>
        <taxon>malvids</taxon>
        <taxon>Brassicales</taxon>
        <taxon>Brassicaceae</taxon>
        <taxon>Camelineae</taxon>
        <taxon>Arabidopsis</taxon>
    </lineage>
</organism>
<reference evidence="1 2" key="1">
    <citation type="submission" date="2020-12" db="EMBL/GenBank/DDBJ databases">
        <title>Concerted genomic and epigenomic changes stabilize Arabidopsis allopolyploids.</title>
        <authorList>
            <person name="Chen Z."/>
        </authorList>
    </citation>
    <scope>NUCLEOTIDE SEQUENCE [LARGE SCALE GENOMIC DNA]</scope>
    <source>
        <strain evidence="1">As9502</strain>
        <tissue evidence="1">Leaf</tissue>
    </source>
</reference>